<dbReference type="InterPro" id="IPR036296">
    <property type="entry name" value="SKP1-like_dim_sf"/>
</dbReference>
<dbReference type="OrthoDB" id="2342932at2759"/>
<gene>
    <name evidence="4" type="primary">SKP1_1</name>
    <name evidence="4" type="ORF">LPJ61_004802</name>
</gene>
<dbReference type="EMBL" id="JANBOI010001255">
    <property type="protein sequence ID" value="KAJ1727031.1"/>
    <property type="molecule type" value="Genomic_DNA"/>
</dbReference>
<dbReference type="Proteomes" id="UP001143981">
    <property type="component" value="Unassembled WGS sequence"/>
</dbReference>
<feature type="non-terminal residue" evidence="4">
    <location>
        <position position="154"/>
    </location>
</feature>
<evidence type="ECO:0000256" key="2">
    <source>
        <dbReference type="ARBA" id="ARBA00022786"/>
    </source>
</evidence>
<name>A0A9W7Y7X2_9FUNG</name>
<dbReference type="InterPro" id="IPR016073">
    <property type="entry name" value="Skp1_comp_POZ"/>
</dbReference>
<dbReference type="SMART" id="SM00512">
    <property type="entry name" value="Skp1"/>
    <property type="match status" value="1"/>
</dbReference>
<sequence length="154" mass="16837">MLSIIRLQASDGRLFAMDRSAAEMSTLVQAFVSDLGAGSAPIPLPNVPGATLAKIVEYCTHHKDDVRLRKDVADLLRDDSMVEAWDRRFMDEDDATVLRILCAADYMGVEALVELCCLTIARAIRDPPVEAIRSRFGVKDNLSGAQCTQIVAEA</sequence>
<accession>A0A9W7Y7X2</accession>
<evidence type="ECO:0000259" key="3">
    <source>
        <dbReference type="Pfam" id="PF03931"/>
    </source>
</evidence>
<dbReference type="PIRSF" id="PIRSF028729">
    <property type="entry name" value="E3_ubiquit_lig_SCF_Skp"/>
    <property type="match status" value="1"/>
</dbReference>
<dbReference type="CDD" id="cd18322">
    <property type="entry name" value="BTB_POZ_SKP1"/>
    <property type="match status" value="1"/>
</dbReference>
<keyword evidence="2" id="KW-0833">Ubl conjugation pathway</keyword>
<organism evidence="4 5">
    <name type="scientific">Coemansia biformis</name>
    <dbReference type="NCBI Taxonomy" id="1286918"/>
    <lineage>
        <taxon>Eukaryota</taxon>
        <taxon>Fungi</taxon>
        <taxon>Fungi incertae sedis</taxon>
        <taxon>Zoopagomycota</taxon>
        <taxon>Kickxellomycotina</taxon>
        <taxon>Kickxellomycetes</taxon>
        <taxon>Kickxellales</taxon>
        <taxon>Kickxellaceae</taxon>
        <taxon>Coemansia</taxon>
    </lineage>
</organism>
<dbReference type="SUPFAM" id="SSF54695">
    <property type="entry name" value="POZ domain"/>
    <property type="match status" value="1"/>
</dbReference>
<dbReference type="PANTHER" id="PTHR11165">
    <property type="entry name" value="SKP1"/>
    <property type="match status" value="1"/>
</dbReference>
<feature type="domain" description="SKP1 component POZ" evidence="3">
    <location>
        <begin position="4"/>
        <end position="64"/>
    </location>
</feature>
<dbReference type="SUPFAM" id="SSF81382">
    <property type="entry name" value="Skp1 dimerisation domain-like"/>
    <property type="match status" value="1"/>
</dbReference>
<keyword evidence="5" id="KW-1185">Reference proteome</keyword>
<comment type="caution">
    <text evidence="4">The sequence shown here is derived from an EMBL/GenBank/DDBJ whole genome shotgun (WGS) entry which is preliminary data.</text>
</comment>
<comment type="similarity">
    <text evidence="1">Belongs to the SKP1 family.</text>
</comment>
<evidence type="ECO:0000313" key="5">
    <source>
        <dbReference type="Proteomes" id="UP001143981"/>
    </source>
</evidence>
<dbReference type="Pfam" id="PF03931">
    <property type="entry name" value="Skp1_POZ"/>
    <property type="match status" value="1"/>
</dbReference>
<dbReference type="InterPro" id="IPR011333">
    <property type="entry name" value="SKP1/BTB/POZ_sf"/>
</dbReference>
<dbReference type="InterPro" id="IPR001232">
    <property type="entry name" value="SKP1-like"/>
</dbReference>
<evidence type="ECO:0000256" key="1">
    <source>
        <dbReference type="ARBA" id="ARBA00009993"/>
    </source>
</evidence>
<dbReference type="Gene3D" id="3.30.710.10">
    <property type="entry name" value="Potassium Channel Kv1.1, Chain A"/>
    <property type="match status" value="1"/>
</dbReference>
<reference evidence="4" key="1">
    <citation type="submission" date="2022-07" db="EMBL/GenBank/DDBJ databases">
        <title>Phylogenomic reconstructions and comparative analyses of Kickxellomycotina fungi.</title>
        <authorList>
            <person name="Reynolds N.K."/>
            <person name="Stajich J.E."/>
            <person name="Barry K."/>
            <person name="Grigoriev I.V."/>
            <person name="Crous P."/>
            <person name="Smith M.E."/>
        </authorList>
    </citation>
    <scope>NUCLEOTIDE SEQUENCE</scope>
    <source>
        <strain evidence="4">BCRC 34381</strain>
    </source>
</reference>
<protein>
    <submittedName>
        <fullName evidence="4">Suppressor of kinetochore protein mutant</fullName>
    </submittedName>
</protein>
<dbReference type="AlphaFoldDB" id="A0A9W7Y7X2"/>
<dbReference type="GO" id="GO:0006511">
    <property type="term" value="P:ubiquitin-dependent protein catabolic process"/>
    <property type="evidence" value="ECO:0007669"/>
    <property type="project" value="InterPro"/>
</dbReference>
<proteinExistence type="inferred from homology"/>
<evidence type="ECO:0000313" key="4">
    <source>
        <dbReference type="EMBL" id="KAJ1727031.1"/>
    </source>
</evidence>
<dbReference type="InterPro" id="IPR016897">
    <property type="entry name" value="SKP1"/>
</dbReference>